<accession>A0A7S7LZZ3</accession>
<evidence type="ECO:0000313" key="1">
    <source>
        <dbReference type="EMBL" id="QOY54576.1"/>
    </source>
</evidence>
<protein>
    <submittedName>
        <fullName evidence="1">DUF3313 family protein</fullName>
    </submittedName>
</protein>
<keyword evidence="2" id="KW-1185">Reference proteome</keyword>
<dbReference type="PROSITE" id="PS51257">
    <property type="entry name" value="PROKAR_LIPOPROTEIN"/>
    <property type="match status" value="1"/>
</dbReference>
<evidence type="ECO:0000313" key="2">
    <source>
        <dbReference type="Proteomes" id="UP000593836"/>
    </source>
</evidence>
<dbReference type="RefSeq" id="WP_194366621.1">
    <property type="nucleotide sequence ID" value="NZ_CP054493.1"/>
</dbReference>
<sequence length="212" mass="24231">MRLQTSAISIIIGVVFFMSGCSSRTVQVKNSGFFEDYTKLDNAKSNKADLSKYKNIIVAPVLVISSISEDKQTISQKKLYKEISEYLTSAYKKEIENSKKFKLTEIKSVDTLKLESAVSAVEVHFDDNKWDDFTPIAMGVNVVSYNVYMDEDVRILGESRLVDSKNGEVLRSIRKIQEGEKIIIKNNSLEFNDIKQAIDSWFVQVREDLNRY</sequence>
<gene>
    <name evidence="1" type="ORF">HUE87_12050</name>
</gene>
<name>A0A7S7LZZ3_9BACT</name>
<reference evidence="1 2" key="1">
    <citation type="submission" date="2020-05" db="EMBL/GenBank/DDBJ databases">
        <title>Sulfurimonas marisnigri, sp. nov., and Sulfurimonas baltica, sp. nov., manganese oxide reducing chemolithoautotrophs of the class Epsilonproteobacteria isolated from the pelagic redoxclines of the Black and Baltic Seas and emended description of the genus Sulfurimonas.</title>
        <authorList>
            <person name="Henkel J.V."/>
            <person name="Laudan C."/>
            <person name="Werner J."/>
            <person name="Neu T."/>
            <person name="Plewe S."/>
            <person name="Sproer C."/>
            <person name="Bunk B."/>
            <person name="Schulz-Vogt H.N."/>
        </authorList>
    </citation>
    <scope>NUCLEOTIDE SEQUENCE [LARGE SCALE GENOMIC DNA]</scope>
    <source>
        <strain evidence="1 2">SoZ1</strain>
    </source>
</reference>
<dbReference type="Proteomes" id="UP000593836">
    <property type="component" value="Chromosome"/>
</dbReference>
<dbReference type="EMBL" id="CP054493">
    <property type="protein sequence ID" value="QOY54576.1"/>
    <property type="molecule type" value="Genomic_DNA"/>
</dbReference>
<dbReference type="InterPro" id="IPR021747">
    <property type="entry name" value="DUF3313"/>
</dbReference>
<dbReference type="KEGG" id="smas:HUE87_12050"/>
<proteinExistence type="predicted"/>
<dbReference type="Pfam" id="PF11769">
    <property type="entry name" value="DUF3313"/>
    <property type="match status" value="1"/>
</dbReference>
<organism evidence="1 2">
    <name type="scientific">Candidatus Sulfurimonas marisnigri</name>
    <dbReference type="NCBI Taxonomy" id="2740405"/>
    <lineage>
        <taxon>Bacteria</taxon>
        <taxon>Pseudomonadati</taxon>
        <taxon>Campylobacterota</taxon>
        <taxon>Epsilonproteobacteria</taxon>
        <taxon>Campylobacterales</taxon>
        <taxon>Sulfurimonadaceae</taxon>
        <taxon>Sulfurimonas</taxon>
    </lineage>
</organism>
<dbReference type="AlphaFoldDB" id="A0A7S7LZZ3"/>